<dbReference type="RefSeq" id="WP_260170496.1">
    <property type="nucleotide sequence ID" value="NZ_BAAARH010000015.1"/>
</dbReference>
<dbReference type="Gene3D" id="1.10.287.1060">
    <property type="entry name" value="ESAT-6-like"/>
    <property type="match status" value="1"/>
</dbReference>
<comment type="caution">
    <text evidence="2">The sequence shown here is derived from an EMBL/GenBank/DDBJ whole genome shotgun (WGS) entry which is preliminary data.</text>
</comment>
<dbReference type="AlphaFoldDB" id="A0A7W8TSX2"/>
<organism evidence="2 3">
    <name type="scientific">Neomicrococcus aestuarii</name>
    <dbReference type="NCBI Taxonomy" id="556325"/>
    <lineage>
        <taxon>Bacteria</taxon>
        <taxon>Bacillati</taxon>
        <taxon>Actinomycetota</taxon>
        <taxon>Actinomycetes</taxon>
        <taxon>Micrococcales</taxon>
        <taxon>Micrococcaceae</taxon>
        <taxon>Neomicrococcus</taxon>
    </lineage>
</organism>
<evidence type="ECO:0000313" key="2">
    <source>
        <dbReference type="EMBL" id="MBB5512319.1"/>
    </source>
</evidence>
<dbReference type="NCBIfam" id="TIGR03930">
    <property type="entry name" value="WXG100_ESAT6"/>
    <property type="match status" value="1"/>
</dbReference>
<proteinExistence type="inferred from homology"/>
<dbReference type="Proteomes" id="UP000580797">
    <property type="component" value="Unassembled WGS sequence"/>
</dbReference>
<accession>A0A7W8TSX2</accession>
<dbReference type="Pfam" id="PF06013">
    <property type="entry name" value="WXG100"/>
    <property type="match status" value="1"/>
</dbReference>
<evidence type="ECO:0000313" key="3">
    <source>
        <dbReference type="Proteomes" id="UP000580797"/>
    </source>
</evidence>
<protein>
    <recommendedName>
        <fullName evidence="1">ESAT-6-like protein</fullName>
    </recommendedName>
</protein>
<sequence length="97" mass="10783">MMSNFATNTEDMRTKSANIQATAERIRADINTMQSSLQELEGTWQGVASANFQGVVAQWRSTQMQVEESLNSISRALTQSAQHYDDAEQANASMFAF</sequence>
<reference evidence="2 3" key="1">
    <citation type="submission" date="2020-08" db="EMBL/GenBank/DDBJ databases">
        <title>Sequencing the genomes of 1000 actinobacteria strains.</title>
        <authorList>
            <person name="Klenk H.-P."/>
        </authorList>
    </citation>
    <scope>NUCLEOTIDE SEQUENCE [LARGE SCALE GENOMIC DNA]</scope>
    <source>
        <strain evidence="2 3">DSM 105783</strain>
    </source>
</reference>
<dbReference type="EMBL" id="JACHDR010000001">
    <property type="protein sequence ID" value="MBB5512319.1"/>
    <property type="molecule type" value="Genomic_DNA"/>
</dbReference>
<evidence type="ECO:0000256" key="1">
    <source>
        <dbReference type="RuleBase" id="RU362001"/>
    </source>
</evidence>
<name>A0A7W8TSX2_9MICC</name>
<comment type="similarity">
    <text evidence="1">Belongs to the WXG100 family.</text>
</comment>
<gene>
    <name evidence="2" type="ORF">HD598_001006</name>
</gene>
<dbReference type="SUPFAM" id="SSF140453">
    <property type="entry name" value="EsxAB dimer-like"/>
    <property type="match status" value="1"/>
</dbReference>
<dbReference type="InterPro" id="IPR010310">
    <property type="entry name" value="T7SS_ESAT-6-like"/>
</dbReference>
<dbReference type="InterPro" id="IPR036689">
    <property type="entry name" value="ESAT-6-like_sf"/>
</dbReference>